<dbReference type="STRING" id="1528099.AL705_06420"/>
<keyword evidence="3" id="KW-0812">Transmembrane</keyword>
<reference evidence="6" key="2">
    <citation type="journal article" date="2016" name="Int. J. Syst. Evol. Microbiol.">
        <title>Lawsonella clevelandensis gen. nov., sp. nov., a new member of the suborder Corynebacterineae isolated from human abscesses.</title>
        <authorList>
            <person name="Bell M.E."/>
            <person name="Bernard K.A."/>
            <person name="Harrington S.M."/>
            <person name="Patel N.B."/>
            <person name="Tucker T.A."/>
            <person name="Metcalfe M.G."/>
            <person name="McQuiston J.R."/>
        </authorList>
    </citation>
    <scope>NUCLEOTIDE SEQUENCE</scope>
    <source>
        <strain evidence="6">X1698</strain>
    </source>
</reference>
<evidence type="ECO:0000313" key="6">
    <source>
        <dbReference type="EMBL" id="ALE19258.1"/>
    </source>
</evidence>
<evidence type="ECO:0000259" key="5">
    <source>
        <dbReference type="Pfam" id="PF13399"/>
    </source>
</evidence>
<dbReference type="EMBL" id="LR584267">
    <property type="protein sequence ID" value="VHO01278.1"/>
    <property type="molecule type" value="Genomic_DNA"/>
</dbReference>
<keyword evidence="9" id="KW-1185">Reference proteome</keyword>
<dbReference type="Pfam" id="PF13399">
    <property type="entry name" value="LytR_C"/>
    <property type="match status" value="1"/>
</dbReference>
<dbReference type="Gene3D" id="3.40.630.190">
    <property type="entry name" value="LCP protein"/>
    <property type="match status" value="1"/>
</dbReference>
<feature type="domain" description="Cell envelope-related transcriptional attenuator" evidence="4">
    <location>
        <begin position="94"/>
        <end position="263"/>
    </location>
</feature>
<dbReference type="InterPro" id="IPR050922">
    <property type="entry name" value="LytR/CpsA/Psr_CW_biosynth"/>
</dbReference>
<evidence type="ECO:0000313" key="7">
    <source>
        <dbReference type="EMBL" id="VHO01278.1"/>
    </source>
</evidence>
<dbReference type="Proteomes" id="UP000324288">
    <property type="component" value="Chromosome"/>
</dbReference>
<keyword evidence="3" id="KW-1133">Transmembrane helix</keyword>
<evidence type="ECO:0000256" key="2">
    <source>
        <dbReference type="SAM" id="MobiDB-lite"/>
    </source>
</evidence>
<dbReference type="Pfam" id="PF03816">
    <property type="entry name" value="LytR_cpsA_psr"/>
    <property type="match status" value="1"/>
</dbReference>
<gene>
    <name evidence="7" type="primary">yvhJ</name>
    <name evidence="6" type="ORF">AL705_06420</name>
    <name evidence="7" type="ORF">LC603019_01271</name>
</gene>
<keyword evidence="3" id="KW-0472">Membrane</keyword>
<dbReference type="PANTHER" id="PTHR33392">
    <property type="entry name" value="POLYISOPRENYL-TEICHOIC ACID--PEPTIDOGLYCAN TEICHOIC ACID TRANSFERASE TAGU"/>
    <property type="match status" value="1"/>
</dbReference>
<evidence type="ECO:0000313" key="8">
    <source>
        <dbReference type="Proteomes" id="UP000068137"/>
    </source>
</evidence>
<organism evidence="6 8">
    <name type="scientific">Lawsonella clevelandensis</name>
    <dbReference type="NCBI Taxonomy" id="1528099"/>
    <lineage>
        <taxon>Bacteria</taxon>
        <taxon>Bacillati</taxon>
        <taxon>Actinomycetota</taxon>
        <taxon>Actinomycetes</taxon>
        <taxon>Mycobacteriales</taxon>
        <taxon>Lawsonellaceae</taxon>
        <taxon>Lawsonella</taxon>
    </lineage>
</organism>
<dbReference type="Gene3D" id="3.30.70.2390">
    <property type="match status" value="1"/>
</dbReference>
<evidence type="ECO:0000256" key="3">
    <source>
        <dbReference type="SAM" id="Phobius"/>
    </source>
</evidence>
<feature type="transmembrane region" description="Helical" evidence="3">
    <location>
        <begin position="12"/>
        <end position="33"/>
    </location>
</feature>
<dbReference type="OrthoDB" id="9782542at2"/>
<dbReference type="PATRIC" id="fig|1562462.4.peg.1319"/>
<reference evidence="7 9" key="3">
    <citation type="submission" date="2019-04" db="EMBL/GenBank/DDBJ databases">
        <authorList>
            <person name="Seth-Smith MB H."/>
            <person name="Seth-Smith H."/>
        </authorList>
    </citation>
    <scope>NUCLEOTIDE SEQUENCE [LARGE SCALE GENOMIC DNA]</scope>
    <source>
        <strain evidence="7">USB-603019</strain>
    </source>
</reference>
<dbReference type="EMBL" id="CP012390">
    <property type="protein sequence ID" value="ALE19258.1"/>
    <property type="molecule type" value="Genomic_DNA"/>
</dbReference>
<dbReference type="RefSeq" id="WP_053962302.1">
    <property type="nucleotide sequence ID" value="NZ_CAJPTR010000005.1"/>
</dbReference>
<accession>A0A0M4MCL1</accession>
<dbReference type="InterPro" id="IPR027381">
    <property type="entry name" value="LytR/CpsA/Psr_C"/>
</dbReference>
<proteinExistence type="inferred from homology"/>
<dbReference type="InterPro" id="IPR004474">
    <property type="entry name" value="LytR_CpsA_psr"/>
</dbReference>
<dbReference type="GeneID" id="84895174"/>
<dbReference type="NCBIfam" id="TIGR00350">
    <property type="entry name" value="lytR_cpsA_psr"/>
    <property type="match status" value="1"/>
</dbReference>
<dbReference type="AlphaFoldDB" id="A0A0M4MCL1"/>
<evidence type="ECO:0000256" key="1">
    <source>
        <dbReference type="ARBA" id="ARBA00006068"/>
    </source>
</evidence>
<protein>
    <submittedName>
        <fullName evidence="7">Transcriptional regulator YvhJ</fullName>
    </submittedName>
</protein>
<dbReference type="Proteomes" id="UP000068137">
    <property type="component" value="Chromosome"/>
</dbReference>
<dbReference type="PANTHER" id="PTHR33392:SF6">
    <property type="entry name" value="POLYISOPRENYL-TEICHOIC ACID--PEPTIDOGLYCAN TEICHOIC ACID TRANSFERASE TAGU"/>
    <property type="match status" value="1"/>
</dbReference>
<name>A0A0M4MCL1_9ACTN</name>
<dbReference type="KEGG" id="cbq:AL705_06420"/>
<reference evidence="6 8" key="1">
    <citation type="journal article" date="2015" name="Genome Announc.">
        <title>Complete Genome Sequences for Two Strains of a Novel Fastidious, Partially Acid-Fast, Gram-Positive Corynebacterineae Bacterium, Derived from Human Clinical Samples.</title>
        <authorList>
            <person name="Nicholson A.C."/>
            <person name="Bell M."/>
            <person name="Humrighouse B.W."/>
            <person name="McQuiston J.R."/>
        </authorList>
    </citation>
    <scope>NUCLEOTIDE SEQUENCE [LARGE SCALE GENOMIC DNA]</scope>
    <source>
        <strain evidence="6 8">X1698</strain>
    </source>
</reference>
<sequence length="500" mass="52476">MNGRAPQTVLTRVVRPIIAIIAILLVVVSTFAWSKIDTLKDNTANAFLSLGGEADGATDILLVGSDSRTDAKGNPLTPSEQRMLHAGSDVESTNTDTILLVRIPHNGRSATAISIPRDTWISTPKLGEGKINGVYGQTLLLAKQEALAKGMSPQQAEKVATDAGREALLHAVADLTGVTVDHYAEVGLLGFVLITNAVGGVEVCLNRAVNDPYSGAHFRAGVQTLSGSKALAFVRQRHGLLRGDLDRITRQQAYMASMVRKVLSAGVLTNPDALNRLTQAINRSVVVNEGWDVVQFAQQLQHLTGGQVKFATIPVTNPDAHMKLDNGDMVSAIEVDPPAVKAWVERTIGSSKKPGKKKELPKPERVNIDRSAVSLSVLNAGSLAGLAGSVAKYLEGLGYQTQNTGNSDNDTPTSVVVGNPQTMAAADAVSKDLGGLPVQSSADVPIGTVRVVLSDDYEGPATKDGKTVFASDLELPVKPTVSPGSTPSISAGGRGPQCVN</sequence>
<evidence type="ECO:0000313" key="9">
    <source>
        <dbReference type="Proteomes" id="UP000324288"/>
    </source>
</evidence>
<comment type="similarity">
    <text evidence="1">Belongs to the LytR/CpsA/Psr (LCP) family.</text>
</comment>
<feature type="region of interest" description="Disordered" evidence="2">
    <location>
        <begin position="476"/>
        <end position="500"/>
    </location>
</feature>
<feature type="domain" description="LytR/CpsA/Psr regulator C-terminal" evidence="5">
    <location>
        <begin position="373"/>
        <end position="457"/>
    </location>
</feature>
<evidence type="ECO:0000259" key="4">
    <source>
        <dbReference type="Pfam" id="PF03816"/>
    </source>
</evidence>